<sequence>MRATLFGCAVVVALAVPAAAQHIIAVYDARLGPLDRVNSSGRPLGDLCAVIQQDRANYHRFGKRDRVDDFDPIFGDPAMRSLIPSSCRLESGHEYLRDAVFNNQGFGIIVRVRVLNNNGALQLLVSERAG</sequence>
<name>A0A1W2E0A3_9RHOB</name>
<evidence type="ECO:0000313" key="3">
    <source>
        <dbReference type="Proteomes" id="UP000192330"/>
    </source>
</evidence>
<dbReference type="RefSeq" id="WP_143514652.1">
    <property type="nucleotide sequence ID" value="NZ_FWYD01000020.1"/>
</dbReference>
<feature type="chain" id="PRO_5013320622" evidence="1">
    <location>
        <begin position="21"/>
        <end position="130"/>
    </location>
</feature>
<organism evidence="2 3">
    <name type="scientific">Primorskyibacter flagellatus</name>
    <dbReference type="NCBI Taxonomy" id="1387277"/>
    <lineage>
        <taxon>Bacteria</taxon>
        <taxon>Pseudomonadati</taxon>
        <taxon>Pseudomonadota</taxon>
        <taxon>Alphaproteobacteria</taxon>
        <taxon>Rhodobacterales</taxon>
        <taxon>Roseobacteraceae</taxon>
        <taxon>Primorskyibacter</taxon>
    </lineage>
</organism>
<evidence type="ECO:0000313" key="2">
    <source>
        <dbReference type="EMBL" id="SMD02917.1"/>
    </source>
</evidence>
<dbReference type="EMBL" id="FWYD01000020">
    <property type="protein sequence ID" value="SMD02917.1"/>
    <property type="molecule type" value="Genomic_DNA"/>
</dbReference>
<dbReference type="Proteomes" id="UP000192330">
    <property type="component" value="Unassembled WGS sequence"/>
</dbReference>
<reference evidence="2 3" key="1">
    <citation type="submission" date="2017-04" db="EMBL/GenBank/DDBJ databases">
        <authorList>
            <person name="Afonso C.L."/>
            <person name="Miller P.J."/>
            <person name="Scott M.A."/>
            <person name="Spackman E."/>
            <person name="Goraichik I."/>
            <person name="Dimitrov K.M."/>
            <person name="Suarez D.L."/>
            <person name="Swayne D.E."/>
        </authorList>
    </citation>
    <scope>NUCLEOTIDE SEQUENCE [LARGE SCALE GENOMIC DNA]</scope>
    <source>
        <strain evidence="2 3">CGMCC 1.12644</strain>
    </source>
</reference>
<accession>A0A1W2E0A3</accession>
<feature type="signal peptide" evidence="1">
    <location>
        <begin position="1"/>
        <end position="20"/>
    </location>
</feature>
<keyword evidence="1" id="KW-0732">Signal</keyword>
<evidence type="ECO:0000256" key="1">
    <source>
        <dbReference type="SAM" id="SignalP"/>
    </source>
</evidence>
<proteinExistence type="predicted"/>
<dbReference type="AlphaFoldDB" id="A0A1W2E0A3"/>
<gene>
    <name evidence="2" type="ORF">SAMN06295998_1204</name>
</gene>
<keyword evidence="3" id="KW-1185">Reference proteome</keyword>
<dbReference type="OrthoDB" id="8453064at2"/>
<protein>
    <submittedName>
        <fullName evidence="2">Uncharacterized protein</fullName>
    </submittedName>
</protein>